<protein>
    <submittedName>
        <fullName evidence="2">Uncharacterized protein</fullName>
    </submittedName>
</protein>
<feature type="compositionally biased region" description="Polar residues" evidence="1">
    <location>
        <begin position="37"/>
        <end position="47"/>
    </location>
</feature>
<comment type="caution">
    <text evidence="2">The sequence shown here is derived from an EMBL/GenBank/DDBJ whole genome shotgun (WGS) entry which is preliminary data.</text>
</comment>
<keyword evidence="3" id="KW-1185">Reference proteome</keyword>
<accession>A0A1Y2BK63</accession>
<organism evidence="2 3">
    <name type="scientific">Naematelia encephala</name>
    <dbReference type="NCBI Taxonomy" id="71784"/>
    <lineage>
        <taxon>Eukaryota</taxon>
        <taxon>Fungi</taxon>
        <taxon>Dikarya</taxon>
        <taxon>Basidiomycota</taxon>
        <taxon>Agaricomycotina</taxon>
        <taxon>Tremellomycetes</taxon>
        <taxon>Tremellales</taxon>
        <taxon>Naemateliaceae</taxon>
        <taxon>Naematelia</taxon>
    </lineage>
</organism>
<gene>
    <name evidence="2" type="ORF">BCR39DRAFT_556498</name>
</gene>
<reference evidence="2 3" key="1">
    <citation type="submission" date="2016-07" db="EMBL/GenBank/DDBJ databases">
        <title>Pervasive Adenine N6-methylation of Active Genes in Fungi.</title>
        <authorList>
            <consortium name="DOE Joint Genome Institute"/>
            <person name="Mondo S.J."/>
            <person name="Dannebaum R.O."/>
            <person name="Kuo R.C."/>
            <person name="Labutti K."/>
            <person name="Haridas S."/>
            <person name="Kuo A."/>
            <person name="Salamov A."/>
            <person name="Ahrendt S.R."/>
            <person name="Lipzen A."/>
            <person name="Sullivan W."/>
            <person name="Andreopoulos W.B."/>
            <person name="Clum A."/>
            <person name="Lindquist E."/>
            <person name="Daum C."/>
            <person name="Ramamoorthy G.K."/>
            <person name="Gryganskyi A."/>
            <person name="Culley D."/>
            <person name="Magnuson J.K."/>
            <person name="James T.Y."/>
            <person name="O'Malley M.A."/>
            <person name="Stajich J.E."/>
            <person name="Spatafora J.W."/>
            <person name="Visel A."/>
            <person name="Grigoriev I.V."/>
        </authorList>
    </citation>
    <scope>NUCLEOTIDE SEQUENCE [LARGE SCALE GENOMIC DNA]</scope>
    <source>
        <strain evidence="2 3">68-887.2</strain>
    </source>
</reference>
<dbReference type="Proteomes" id="UP000193986">
    <property type="component" value="Unassembled WGS sequence"/>
</dbReference>
<evidence type="ECO:0000313" key="3">
    <source>
        <dbReference type="Proteomes" id="UP000193986"/>
    </source>
</evidence>
<dbReference type="AlphaFoldDB" id="A0A1Y2BK63"/>
<evidence type="ECO:0000313" key="2">
    <source>
        <dbReference type="EMBL" id="ORY34997.1"/>
    </source>
</evidence>
<feature type="region of interest" description="Disordered" evidence="1">
    <location>
        <begin position="1"/>
        <end position="49"/>
    </location>
</feature>
<feature type="compositionally biased region" description="Polar residues" evidence="1">
    <location>
        <begin position="7"/>
        <end position="24"/>
    </location>
</feature>
<dbReference type="EMBL" id="MCFC01000002">
    <property type="protein sequence ID" value="ORY34997.1"/>
    <property type="molecule type" value="Genomic_DNA"/>
</dbReference>
<feature type="compositionally biased region" description="Low complexity" evidence="1">
    <location>
        <begin position="26"/>
        <end position="36"/>
    </location>
</feature>
<evidence type="ECO:0000256" key="1">
    <source>
        <dbReference type="SAM" id="MobiDB-lite"/>
    </source>
</evidence>
<name>A0A1Y2BK63_9TREE</name>
<proteinExistence type="predicted"/>
<dbReference type="InParanoid" id="A0A1Y2BK63"/>
<sequence length="476" mass="52379">MAGNSGSGPTSSHHPDPNTSSSERGSPASTSASASSQRESVPGTSSGWRRFRTVLSRPLRTVTTNLTAVLDRRRTHRPPGLPMDTTFLFDASTGSRLSRLGEETLETIQYLLVTRTASFDVRLPSMPNLHTLILDERLAKRSATGTRTGGTDEELPEDGIHEFARSVFDASSIKQLYFYSNKKPSRKPKTLDFCRQILKDASQSAVINKISFFQRTLRSLMFDEDGKPQQPLEIPTSVSQLEFQTERDDIGSVLYDLLYIPTGNALQGGCAPRIVTLFASSVFTRDERGDFAPPSFFEEITAADGTTITAIDGTIHGIPEGQWTLRLSEESMSVAQDGQDDACEMLITPRIEHPGSRTSLKMWRRQLSEQIQNMDRTFWDESDRVRSFLHSRTLESSTGGHVRPLADHATSLISGDSYRANASADSTEQIQEEPVEVGVRGDGDNALLANYVYLLDAQAPGVTGRLIFLGFPPPAS</sequence>